<protein>
    <recommendedName>
        <fullName evidence="1">Disease resistance protein At4g27190-like leucine-rich repeats domain-containing protein</fullName>
    </recommendedName>
</protein>
<sequence>MQRKIAQGLRLGPEIMAMFDEQDEEDDFNGFGLGSRDPIRSAAAVIDQTLRESRFIMIFLNGSDHEIPLTSTLGIPEYNDSIIIWTYSKRFVFTDYSLLRHTDVCLASYDGVEQLSSSEFIALLRDEAGSIVEFDRYPCVQDMDVTTVLDCCLYELVLGSYIFGMLAAHAPNYWICDGIIQGDRALETSNALHPLIKCKDNSMLDALFRNLKEDVKAPFLLVKNDDVVYEKRPYRWIFFMLLKYNNKALEDMEAILPGASSIFLAFKTNRPGLLPNGLLKCCSNLGVLVLFRCAFSFVSPPFLHCHTLRFLGLSFCIDDDNNNNAAELEGGGWACLQSLWVIDLKYTECAEMLLSEDNVELMANIVELNIEEVRLRIIKPNYDKAETSLSSDDIISGSFLMDKTKLEILDLSGNERGMRNLPASISKASHLQVLIVNHCYGLENVVVPNGLPSSLRSFSFDCSYDRNWSQGLPSVGANVIQASKISLQGCTRLDNLLIGRLHNLVELDLSGCAIKWCRVERCSSLHAVFPPGTSESNKLEIIWVSDLLMARCIWSKASIPERDMLLYRRNYLQSLRHLHLRSCPSIQFAVPVRWLPSFPSLETLHVIYCGQLRHVSEVDQGYNGDDVVRFPKLTTVHLHDLPALRQICEVGMIAPALKTIKGRRMPGERRPAVEDMEKDVWDALEWDGVDAGHHPSLYEAPMCSRYYKQSRLLKGTVLR</sequence>
<accession>A0ABC9BVG6</accession>
<name>A0ABC9BVG6_9POAL</name>
<dbReference type="SUPFAM" id="SSF52058">
    <property type="entry name" value="L domain-like"/>
    <property type="match status" value="1"/>
</dbReference>
<dbReference type="PANTHER" id="PTHR33463">
    <property type="entry name" value="NB-ARC DOMAIN-CONTAINING PROTEIN-RELATED"/>
    <property type="match status" value="1"/>
</dbReference>
<dbReference type="EMBL" id="OZ075137">
    <property type="protein sequence ID" value="CAL5009145.1"/>
    <property type="molecule type" value="Genomic_DNA"/>
</dbReference>
<feature type="domain" description="Disease resistance protein At4g27190-like leucine-rich repeats" evidence="1">
    <location>
        <begin position="567"/>
        <end position="649"/>
    </location>
</feature>
<dbReference type="Proteomes" id="UP001497457">
    <property type="component" value="Chromosome 27b"/>
</dbReference>
<dbReference type="AlphaFoldDB" id="A0ABC9BVG6"/>
<evidence type="ECO:0000259" key="1">
    <source>
        <dbReference type="Pfam" id="PF23247"/>
    </source>
</evidence>
<dbReference type="InterPro" id="IPR057135">
    <property type="entry name" value="At4g27190-like_LRR"/>
</dbReference>
<dbReference type="InterPro" id="IPR050905">
    <property type="entry name" value="Plant_NBS-LRR"/>
</dbReference>
<evidence type="ECO:0000313" key="3">
    <source>
        <dbReference type="Proteomes" id="UP001497457"/>
    </source>
</evidence>
<proteinExistence type="predicted"/>
<evidence type="ECO:0000313" key="2">
    <source>
        <dbReference type="EMBL" id="CAL5009145.1"/>
    </source>
</evidence>
<gene>
    <name evidence="2" type="ORF">URODEC1_LOCUS69359</name>
</gene>
<dbReference type="InterPro" id="IPR032675">
    <property type="entry name" value="LRR_dom_sf"/>
</dbReference>
<dbReference type="PANTHER" id="PTHR33463:SF194">
    <property type="entry name" value="OS04G0431700 PROTEIN"/>
    <property type="match status" value="1"/>
</dbReference>
<dbReference type="Pfam" id="PF23247">
    <property type="entry name" value="LRR_RPS2"/>
    <property type="match status" value="1"/>
</dbReference>
<dbReference type="Gene3D" id="3.80.10.10">
    <property type="entry name" value="Ribonuclease Inhibitor"/>
    <property type="match status" value="1"/>
</dbReference>
<organism evidence="2 3">
    <name type="scientific">Urochloa decumbens</name>
    <dbReference type="NCBI Taxonomy" id="240449"/>
    <lineage>
        <taxon>Eukaryota</taxon>
        <taxon>Viridiplantae</taxon>
        <taxon>Streptophyta</taxon>
        <taxon>Embryophyta</taxon>
        <taxon>Tracheophyta</taxon>
        <taxon>Spermatophyta</taxon>
        <taxon>Magnoliopsida</taxon>
        <taxon>Liliopsida</taxon>
        <taxon>Poales</taxon>
        <taxon>Poaceae</taxon>
        <taxon>PACMAD clade</taxon>
        <taxon>Panicoideae</taxon>
        <taxon>Panicodae</taxon>
        <taxon>Paniceae</taxon>
        <taxon>Melinidinae</taxon>
        <taxon>Urochloa</taxon>
    </lineage>
</organism>
<keyword evidence="3" id="KW-1185">Reference proteome</keyword>
<reference evidence="2" key="1">
    <citation type="submission" date="2024-10" db="EMBL/GenBank/DDBJ databases">
        <authorList>
            <person name="Ryan C."/>
        </authorList>
    </citation>
    <scope>NUCLEOTIDE SEQUENCE [LARGE SCALE GENOMIC DNA]</scope>
</reference>